<proteinExistence type="predicted"/>
<evidence type="ECO:0000313" key="2">
    <source>
        <dbReference type="EMBL" id="KAL0581893.1"/>
    </source>
</evidence>
<dbReference type="InterPro" id="IPR041078">
    <property type="entry name" value="Plavaka"/>
</dbReference>
<feature type="region of interest" description="Disordered" evidence="1">
    <location>
        <begin position="1"/>
        <end position="26"/>
    </location>
</feature>
<reference evidence="2 3" key="1">
    <citation type="submission" date="2024-02" db="EMBL/GenBank/DDBJ databases">
        <title>A draft genome for the cacao thread blight pathogen Marasmius crinis-equi.</title>
        <authorList>
            <person name="Cohen S.P."/>
            <person name="Baruah I.K."/>
            <person name="Amoako-Attah I."/>
            <person name="Bukari Y."/>
            <person name="Meinhardt L.W."/>
            <person name="Bailey B.A."/>
        </authorList>
    </citation>
    <scope>NUCLEOTIDE SEQUENCE [LARGE SCALE GENOMIC DNA]</scope>
    <source>
        <strain evidence="2 3">GH-76</strain>
    </source>
</reference>
<accession>A0ABR3G226</accession>
<gene>
    <name evidence="2" type="ORF">V5O48_000122</name>
</gene>
<dbReference type="Proteomes" id="UP001465976">
    <property type="component" value="Unassembled WGS sequence"/>
</dbReference>
<keyword evidence="3" id="KW-1185">Reference proteome</keyword>
<feature type="compositionally biased region" description="Polar residues" evidence="1">
    <location>
        <begin position="1"/>
        <end position="13"/>
    </location>
</feature>
<evidence type="ECO:0000256" key="1">
    <source>
        <dbReference type="SAM" id="MobiDB-lite"/>
    </source>
</evidence>
<protein>
    <submittedName>
        <fullName evidence="2">Uncharacterized protein</fullName>
    </submittedName>
</protein>
<organism evidence="2 3">
    <name type="scientific">Marasmius crinis-equi</name>
    <dbReference type="NCBI Taxonomy" id="585013"/>
    <lineage>
        <taxon>Eukaryota</taxon>
        <taxon>Fungi</taxon>
        <taxon>Dikarya</taxon>
        <taxon>Basidiomycota</taxon>
        <taxon>Agaricomycotina</taxon>
        <taxon>Agaricomycetes</taxon>
        <taxon>Agaricomycetidae</taxon>
        <taxon>Agaricales</taxon>
        <taxon>Marasmiineae</taxon>
        <taxon>Marasmiaceae</taxon>
        <taxon>Marasmius</taxon>
    </lineage>
</organism>
<sequence length="820" mass="93142">MSFGGNTDSTLSGPTVVPEPFTDDTALHSDQMTSLEPVIDNAMDEDNDEQYHGVSIEEVPDEDLDDLYVERFPRAAGAYVSHGKTRFHTIEEVIFPDGCEVLGPFRDEEEWELARWLIKNVGHNQAEAFLKLPIIQNRLQLSFENKKEYLEKIDSLPRGTEWKLHKITLEGDLKSDDGSPLTEDVELWYRDPIECIRELMGNPMFREATRYVPEKLFTDAAGTNEVFNEMWTAEWWWKIQERLPEGATVTPVILSSDKTKLSQFRGDQSAWPVYLTIGNISKDVRKKISSHSTILIGYLPVPKVDCYSSKERQFARYRLFHHCMGIILDSLVKAGKEGVDMTCSDGLVRWAFPILAAYVADYPEQCLVACCMENRCPLCKVMPEERGSFGRGDARTKAEALRLLNPSDVEDKRNRDEAGIRDISRPFWAKLPHSDIFEGFTPDLLHQLHKGVFKDHLVKWVTELVGESELDERIKAMPEYPGLRHFKNGISMVSQWTGAEYKAMEKVLLGAIVDVVDKDVVVAVKSILDFIHLASLQTHTTKTLEALAAALSDFHSVKDIFIQLEARDAPHFNIPKIHSMMHYVELIRRFGSADGFNTETPERLHIDYAKDAYRASNRKDYVIQMTRWLERQEAVDCFAAVLAWRKDPDAYAKIPAISGADSHPDTNQPLPLPTSAIYRATLLPTLVPPPHLLSHFRIAETHRPEYRSITIEFIANQLHASHFLPAIHSYLFLKQSSIIPRPLDSFDLFKQITFTLPEVVFSSPPKSPNIISTSIPIPANGRKPAEPARSGFALIKTDKPNTHTANTPLEGMCYFIQRRN</sequence>
<name>A0ABR3G226_9AGAR</name>
<dbReference type="EMBL" id="JBAHYK010000002">
    <property type="protein sequence ID" value="KAL0581893.1"/>
    <property type="molecule type" value="Genomic_DNA"/>
</dbReference>
<evidence type="ECO:0000313" key="3">
    <source>
        <dbReference type="Proteomes" id="UP001465976"/>
    </source>
</evidence>
<comment type="caution">
    <text evidence="2">The sequence shown here is derived from an EMBL/GenBank/DDBJ whole genome shotgun (WGS) entry which is preliminary data.</text>
</comment>
<dbReference type="Pfam" id="PF18759">
    <property type="entry name" value="Plavaka"/>
    <property type="match status" value="1"/>
</dbReference>